<name>A0A7L0QM32_SETKR</name>
<dbReference type="PANTHER" id="PTHR11412:SF185">
    <property type="entry name" value="ALPHA-2-MACROGLOBULIN-LIKE PROTEIN 1"/>
    <property type="match status" value="1"/>
</dbReference>
<dbReference type="FunFam" id="1.50.10.20:FF:000001">
    <property type="entry name" value="CD109 isoform 1"/>
    <property type="match status" value="1"/>
</dbReference>
<dbReference type="InterPro" id="IPR011626">
    <property type="entry name" value="Alpha-macroglobulin_TED"/>
</dbReference>
<feature type="domain" description="Alpha-2-macroglobulin" evidence="10">
    <location>
        <begin position="730"/>
        <end position="819"/>
    </location>
</feature>
<dbReference type="InterPro" id="IPR011625">
    <property type="entry name" value="A2M_N_BRD"/>
</dbReference>
<dbReference type="SUPFAM" id="SSF81296">
    <property type="entry name" value="E set domains"/>
    <property type="match status" value="1"/>
</dbReference>
<dbReference type="SUPFAM" id="SSF49410">
    <property type="entry name" value="Alpha-macroglobulin receptor domain"/>
    <property type="match status" value="1"/>
</dbReference>
<dbReference type="Gene3D" id="2.60.120.1540">
    <property type="match status" value="1"/>
</dbReference>
<dbReference type="InterPro" id="IPR001599">
    <property type="entry name" value="Macroglobln_a2"/>
</dbReference>
<keyword evidence="3" id="KW-0964">Secreted</keyword>
<evidence type="ECO:0000259" key="10">
    <source>
        <dbReference type="SMART" id="SM01360"/>
    </source>
</evidence>
<dbReference type="Gene3D" id="1.50.10.20">
    <property type="match status" value="1"/>
</dbReference>
<comment type="caution">
    <text evidence="12">The sequence shown here is derived from an EMBL/GenBank/DDBJ whole genome shotgun (WGS) entry which is preliminary data.</text>
</comment>
<dbReference type="SUPFAM" id="SSF48239">
    <property type="entry name" value="Terpenoid cyclases/Protein prenyltransferases"/>
    <property type="match status" value="1"/>
</dbReference>
<protein>
    <submittedName>
        <fullName evidence="12">A2ML1 protein</fullName>
    </submittedName>
</protein>
<dbReference type="Proteomes" id="UP000550059">
    <property type="component" value="Unassembled WGS sequence"/>
</dbReference>
<dbReference type="Gene3D" id="2.20.130.20">
    <property type="match status" value="1"/>
</dbReference>
<dbReference type="SMART" id="SM01360">
    <property type="entry name" value="A2M"/>
    <property type="match status" value="1"/>
</dbReference>
<dbReference type="InterPro" id="IPR036595">
    <property type="entry name" value="A-macroglobulin_rcpt-bd_sf"/>
</dbReference>
<keyword evidence="13" id="KW-1185">Reference proteome</keyword>
<dbReference type="Pfam" id="PF17791">
    <property type="entry name" value="MG3"/>
    <property type="match status" value="1"/>
</dbReference>
<keyword evidence="7" id="KW-1015">Disulfide bond</keyword>
<dbReference type="Gene3D" id="2.60.40.1940">
    <property type="match status" value="1"/>
</dbReference>
<dbReference type="PANTHER" id="PTHR11412">
    <property type="entry name" value="MACROGLOBULIN / COMPLEMENT"/>
    <property type="match status" value="1"/>
</dbReference>
<evidence type="ECO:0000256" key="2">
    <source>
        <dbReference type="ARBA" id="ARBA00010952"/>
    </source>
</evidence>
<dbReference type="EMBL" id="VXAS01011949">
    <property type="protein sequence ID" value="NXL19595.1"/>
    <property type="molecule type" value="Genomic_DNA"/>
</dbReference>
<dbReference type="GO" id="GO:0005615">
    <property type="term" value="C:extracellular space"/>
    <property type="evidence" value="ECO:0007669"/>
    <property type="project" value="InterPro"/>
</dbReference>
<feature type="non-terminal residue" evidence="12">
    <location>
        <position position="1441"/>
    </location>
</feature>
<dbReference type="InterPro" id="IPR009048">
    <property type="entry name" value="A-macroglobulin_rcpt-bd"/>
</dbReference>
<keyword evidence="8" id="KW-0325">Glycoprotein</keyword>
<comment type="subcellular location">
    <subcellularLocation>
        <location evidence="1">Secreted</location>
    </subcellularLocation>
</comment>
<accession>A0A7L0QM32</accession>
<dbReference type="InterPro" id="IPR019742">
    <property type="entry name" value="MacrogloblnA2_CS"/>
</dbReference>
<dbReference type="Pfam" id="PF00207">
    <property type="entry name" value="A2M"/>
    <property type="match status" value="1"/>
</dbReference>
<feature type="non-terminal residue" evidence="12">
    <location>
        <position position="1"/>
    </location>
</feature>
<organism evidence="12 13">
    <name type="scientific">Setophaga kirtlandii</name>
    <name type="common">Kirtland's warbler</name>
    <name type="synonym">Dendroica kirtlandii</name>
    <dbReference type="NCBI Taxonomy" id="298831"/>
    <lineage>
        <taxon>Eukaryota</taxon>
        <taxon>Metazoa</taxon>
        <taxon>Chordata</taxon>
        <taxon>Craniata</taxon>
        <taxon>Vertebrata</taxon>
        <taxon>Euteleostomi</taxon>
        <taxon>Archelosauria</taxon>
        <taxon>Archosauria</taxon>
        <taxon>Dinosauria</taxon>
        <taxon>Saurischia</taxon>
        <taxon>Theropoda</taxon>
        <taxon>Coelurosauria</taxon>
        <taxon>Aves</taxon>
        <taxon>Neognathae</taxon>
        <taxon>Neoaves</taxon>
        <taxon>Telluraves</taxon>
        <taxon>Australaves</taxon>
        <taxon>Passeriformes</taxon>
        <taxon>Passeroidea</taxon>
        <taxon>Parulidae</taxon>
        <taxon>Setophaga</taxon>
    </lineage>
</organism>
<comment type="similarity">
    <text evidence="2">Belongs to the protease inhibitor I39 (alpha-2-macroglobulin) family.</text>
</comment>
<evidence type="ECO:0000256" key="1">
    <source>
        <dbReference type="ARBA" id="ARBA00004613"/>
    </source>
</evidence>
<dbReference type="InterPro" id="IPR008930">
    <property type="entry name" value="Terpenoid_cyclase/PrenylTrfase"/>
</dbReference>
<feature type="domain" description="Alpha-macroglobulin receptor-binding" evidence="11">
    <location>
        <begin position="1348"/>
        <end position="1435"/>
    </location>
</feature>
<dbReference type="Gene3D" id="2.60.40.1930">
    <property type="match status" value="2"/>
</dbReference>
<dbReference type="Pfam" id="PF07703">
    <property type="entry name" value="A2M_BRD"/>
    <property type="match status" value="1"/>
</dbReference>
<evidence type="ECO:0000256" key="8">
    <source>
        <dbReference type="ARBA" id="ARBA00023180"/>
    </source>
</evidence>
<dbReference type="CDD" id="cd02897">
    <property type="entry name" value="A2M_2"/>
    <property type="match status" value="1"/>
</dbReference>
<evidence type="ECO:0000259" key="9">
    <source>
        <dbReference type="SMART" id="SM01359"/>
    </source>
</evidence>
<dbReference type="InterPro" id="IPR013783">
    <property type="entry name" value="Ig-like_fold"/>
</dbReference>
<keyword evidence="5" id="KW-0732">Signal</keyword>
<evidence type="ECO:0000259" key="11">
    <source>
        <dbReference type="SMART" id="SM01361"/>
    </source>
</evidence>
<keyword evidence="6" id="KW-0722">Serine protease inhibitor</keyword>
<dbReference type="Pfam" id="PF07678">
    <property type="entry name" value="TED_complement"/>
    <property type="match status" value="1"/>
</dbReference>
<evidence type="ECO:0000256" key="4">
    <source>
        <dbReference type="ARBA" id="ARBA00022690"/>
    </source>
</evidence>
<evidence type="ECO:0000256" key="5">
    <source>
        <dbReference type="ARBA" id="ARBA00022729"/>
    </source>
</evidence>
<dbReference type="PROSITE" id="PS00477">
    <property type="entry name" value="ALPHA_2_MACROGLOBULIN"/>
    <property type="match status" value="1"/>
</dbReference>
<dbReference type="Pfam" id="PF07677">
    <property type="entry name" value="A2M_recep"/>
    <property type="match status" value="1"/>
</dbReference>
<dbReference type="SMART" id="SM01361">
    <property type="entry name" value="A2M_recep"/>
    <property type="match status" value="1"/>
</dbReference>
<sequence>ILFAILLLSAGASAAPSFVVVCPAVLYHPHPATLWVHLRDLQGPVQLHVQLQGDSGTPPTTLLSREVLEPHLYLNVTFPAPAPAQGEEEIVALHVSIRGESLDVSEKKKVMLRAASPGVFIQTDKAVYKPGQEVKFRVVSLDKDLTPSSQKLPLVFLQDPSGNRIAQWRELSPRQGILDLSLPLASEPTLGTYTIGVGRKSHSFSVEEYVLPKFEVTIHLPSVLWEQDEKFPVEICGRYTYGKPVQGKVQADLCLRHSFWTRSIPKMCNRVMGQTEKNGCFSTEVSLAASEGRILPSFLRKKLEVKASLVEDGTGLEMNSTKTCTVLPKTITVTFENPDHTYRPGLPYSGTIWLQEADGSGLPQRQVLLSISNKGEERTQSFLTDSSGRAFFQLDTSGWGNRVSLRAEVNRTVESQEGTLRPPGAFLTLWPYSSKSRSFLHIRAPRGELPCGHSQLLHVDSIFGKEALGTELKSLDLVFMVLAKGSIMSIFRKEVSAEPGQRASLSLELPIGVELAPMARLLVYVLLPNGKMVVDSTELSVAKCFPNQVKMAFSEARALPGAVLRLQLGAAPGSLCAVRAVDRSVLLLKPEAELNAEAVYKALPEFRNPHSIQDEPLCHWLDSKREPYILFQPWDYSLLEWGYSSCWLWGWTISPFSQDAALKLFTKTRQPCPHRLPVVGMPGPEGHVRLNHAEVGSNTYEGITPMFTSSSLDIGDGEVPPAPRTYFPETWLWDLVPVGESGSAEMTVTVPDTITEWEAGMFCTAPQGLGLSPAVTLTAFQPFFVELALPYAVVRHESFTLRATVFNYLRQCLRVQVTLAESAELEVSPSAGDTYSSCVCADEAKTFQWGVRATSLGEVNITVSTEALSSSEPCGNELPLVPAQGRVDTVIKPLLVQPGGILVEKTHSSLLCQEGTEEVSLEIPANILESSQRAHINVMGDILGNALQNLDRLLAMPYGCGEQNMVRFAPNIYIQQYLEKTGQLLPDIRAKAQGFLQSGYQRELLYKHDDGSYSAFGKSDSSGNTWLTAFVLKSFGQARAYVAIEERHITDALRWLQQHQRKSGCFRRVGKLFHNALQGGVSDELSLSAYVTAAMLELGLPTLEPVLSSALKCLEASPTDDPYTQALLAYVFGLAGLREQQQAQLQRLAQHSVSADGQLYWKRKGQAQKALELSWAAAPSAEVEMTAYVLLAYLSQPSVSPADLGTASQIVRWLCKQQNPYGGFASTQDTVVALQALAKYAALTYSSNGDVTVTVTSPTGTLQDFVLDSSNRLVLQRAALPELPGTYGLRARGQGCALAQVTLRYNVPPPPSTGAFELRVETEPLPGTKNPRFLLRLRARYTGERPATNMVVIEAKLPSGYSPDKKSTVELKRQNLVKKVEVQPDQVTIYLDELTKEEKTFSFQAQQDFLVSNLQPATVSLYDYYETGDRVDVAYTAPSSS</sequence>
<dbReference type="FunFam" id="2.60.40.1930:FF:000001">
    <property type="entry name" value="CD109 isoform 3"/>
    <property type="match status" value="1"/>
</dbReference>
<reference evidence="12 13" key="1">
    <citation type="submission" date="2019-09" db="EMBL/GenBank/DDBJ databases">
        <title>Bird 10,000 Genomes (B10K) Project - Family phase.</title>
        <authorList>
            <person name="Zhang G."/>
        </authorList>
    </citation>
    <scope>NUCLEOTIDE SEQUENCE [LARGE SCALE GENOMIC DNA]</scope>
    <source>
        <strain evidence="12">B10K-DU-001-45</strain>
        <tissue evidence="12">Muscle</tissue>
    </source>
</reference>
<dbReference type="SMART" id="SM01359">
    <property type="entry name" value="A2M_N_2"/>
    <property type="match status" value="1"/>
</dbReference>
<keyword evidence="4" id="KW-0646">Protease inhibitor</keyword>
<dbReference type="InterPro" id="IPR047565">
    <property type="entry name" value="Alpha-macroglob_thiol-ester_cl"/>
</dbReference>
<dbReference type="Gene3D" id="2.60.40.10">
    <property type="entry name" value="Immunoglobulins"/>
    <property type="match status" value="2"/>
</dbReference>
<dbReference type="Gene3D" id="2.60.40.690">
    <property type="entry name" value="Alpha-macroglobulin, receptor-binding domain"/>
    <property type="match status" value="1"/>
</dbReference>
<proteinExistence type="inferred from homology"/>
<dbReference type="InterPro" id="IPR040839">
    <property type="entry name" value="MG4"/>
</dbReference>
<feature type="domain" description="Alpha-2-macroglobulin bait region" evidence="9">
    <location>
        <begin position="440"/>
        <end position="588"/>
    </location>
</feature>
<dbReference type="GO" id="GO:0004867">
    <property type="term" value="F:serine-type endopeptidase inhibitor activity"/>
    <property type="evidence" value="ECO:0007669"/>
    <property type="project" value="UniProtKB-KW"/>
</dbReference>
<evidence type="ECO:0000313" key="12">
    <source>
        <dbReference type="EMBL" id="NXL19595.1"/>
    </source>
</evidence>
<dbReference type="InterPro" id="IPR002890">
    <property type="entry name" value="MG2"/>
</dbReference>
<dbReference type="Pfam" id="PF17789">
    <property type="entry name" value="MG4"/>
    <property type="match status" value="1"/>
</dbReference>
<dbReference type="InterPro" id="IPR041555">
    <property type="entry name" value="MG3"/>
</dbReference>
<dbReference type="InterPro" id="IPR050473">
    <property type="entry name" value="A2M/Complement_sys"/>
</dbReference>
<dbReference type="InterPro" id="IPR014756">
    <property type="entry name" value="Ig_E-set"/>
</dbReference>
<dbReference type="Pfam" id="PF01835">
    <property type="entry name" value="MG2"/>
    <property type="match status" value="1"/>
</dbReference>
<gene>
    <name evidence="12" type="primary">A2ml1_0</name>
    <name evidence="12" type="ORF">SETKIR_R09562</name>
</gene>
<dbReference type="SMART" id="SM01419">
    <property type="entry name" value="Thiol-ester_cl"/>
    <property type="match status" value="1"/>
</dbReference>
<evidence type="ECO:0000256" key="3">
    <source>
        <dbReference type="ARBA" id="ARBA00022525"/>
    </source>
</evidence>
<evidence type="ECO:0000256" key="7">
    <source>
        <dbReference type="ARBA" id="ARBA00023157"/>
    </source>
</evidence>
<evidence type="ECO:0000256" key="6">
    <source>
        <dbReference type="ARBA" id="ARBA00022900"/>
    </source>
</evidence>
<evidence type="ECO:0000313" key="13">
    <source>
        <dbReference type="Proteomes" id="UP000550059"/>
    </source>
</evidence>
<dbReference type="InterPro" id="IPR041813">
    <property type="entry name" value="A2M_TED"/>
</dbReference>